<dbReference type="GO" id="GO:0031222">
    <property type="term" value="P:arabinan catabolic process"/>
    <property type="evidence" value="ECO:0007669"/>
    <property type="project" value="TreeGrafter"/>
</dbReference>
<dbReference type="InterPro" id="IPR026891">
    <property type="entry name" value="Fn3-like"/>
</dbReference>
<dbReference type="SUPFAM" id="SSF51445">
    <property type="entry name" value="(Trans)glycosidases"/>
    <property type="match status" value="1"/>
</dbReference>
<dbReference type="InterPro" id="IPR001764">
    <property type="entry name" value="Glyco_hydro_3_N"/>
</dbReference>
<dbReference type="Gene3D" id="3.20.20.300">
    <property type="entry name" value="Glycoside hydrolase, family 3, N-terminal domain"/>
    <property type="match status" value="1"/>
</dbReference>
<gene>
    <name evidence="4" type="ORF">CCAX7_40830</name>
</gene>
<dbReference type="SUPFAM" id="SSF52279">
    <property type="entry name" value="Beta-D-glucan exohydrolase, C-terminal domain"/>
    <property type="match status" value="1"/>
</dbReference>
<keyword evidence="2" id="KW-0732">Signal</keyword>
<dbReference type="InterPro" id="IPR002772">
    <property type="entry name" value="Glyco_hydro_3_C"/>
</dbReference>
<dbReference type="PANTHER" id="PTHR42721:SF3">
    <property type="entry name" value="BETA-D-XYLOSIDASE 5-RELATED"/>
    <property type="match status" value="1"/>
</dbReference>
<dbReference type="RefSeq" id="WP_119325008.1">
    <property type="nucleotide sequence ID" value="NZ_AP025739.1"/>
</dbReference>
<evidence type="ECO:0000256" key="2">
    <source>
        <dbReference type="ARBA" id="ARBA00022729"/>
    </source>
</evidence>
<dbReference type="GO" id="GO:0045493">
    <property type="term" value="P:xylan catabolic process"/>
    <property type="evidence" value="ECO:0007669"/>
    <property type="project" value="InterPro"/>
</dbReference>
<proteinExistence type="inferred from homology"/>
<accession>A0A402D6A9</accession>
<evidence type="ECO:0000256" key="3">
    <source>
        <dbReference type="ARBA" id="ARBA00022801"/>
    </source>
</evidence>
<dbReference type="GO" id="GO:0046556">
    <property type="term" value="F:alpha-L-arabinofuranosidase activity"/>
    <property type="evidence" value="ECO:0007669"/>
    <property type="project" value="TreeGrafter"/>
</dbReference>
<dbReference type="InterPro" id="IPR013783">
    <property type="entry name" value="Ig-like_fold"/>
</dbReference>
<dbReference type="InterPro" id="IPR044993">
    <property type="entry name" value="BXL"/>
</dbReference>
<dbReference type="GO" id="GO:0009044">
    <property type="term" value="F:xylan 1,4-beta-xylosidase activity"/>
    <property type="evidence" value="ECO:0007669"/>
    <property type="project" value="InterPro"/>
</dbReference>
<dbReference type="AlphaFoldDB" id="A0A402D6A9"/>
<sequence length="891" mass="95971">MTLINTPTANGVLAADLLTTRSETAKAPYWNRALPESERIADLLGRMTLLEKARQLDLYMGEHFVDRMRNHTMMALDARFDEASAEALLGDAGVGAIHDLYPPTSEVPNAVQDWLRRTSRLGIPALFAEEALHGLCTPGNTAFPQSIGLASTWNPALIEKVGAVVGAEMRSANIHFAFGPVFDVARDPRWGRTEETYGEDAHLVARIGVAFIQGMQGETLASDHTAAAEPKHFAGHGAPEGGRNTAPLHAGPREMAETMLPPFEAAIRECGVLGIMCAYHEIDGVPCAANGDLLTGILRDQWGFEGMVLSDLGAIRLLLERHRVAADPADAVRQALTAGMDMQYYDFDHKVFEDAIIDGVESGKLTIEVVDQAVSRVLRLKFRLGLFENPKIDTTLAARVKLSAEHRAVNLQAARESICLLKNDGAALPLRKDFARIAVLGPNASQARSGDYSSSGAGDAISLLKGVQSAVSPATEVLFADGTGASVSASALPEHWLSHEGGAGLRAELFASVDMEADPLVRRVDSTIDFNWVAALPAAGMPVDGFSVRWSGTLAPDITADGFLSIPPQDIMHVWLDGDLVLSSWEPGAPLQKPISLVAGRSYALTVEYRKMSGGASVRVGWAAKSGDLEAAVALARSADVAIIALGEPPGISGEGMDRSNIDLPKDQMQLLKAVHATGTPVVVVLMNGRPLTINWAAEHIPAIVEAWYPAEVGGEALAEVLFGDYNPAGRLPVTFPKSIGQLPLTYDHKHSTEARYVDLDWRPLFPFGHGLSYTQFEYSNLEVQPVESVATKFTVSVTVTNTGERDGDEVVQLYLRDVVASVTTPVRLLKAFERIHLKAGEQMRLSFSLGHRELSLIDRNLNRVVEPGAFEVYVGGSSDATLTAEFRIVE</sequence>
<reference evidence="4 5" key="1">
    <citation type="journal article" date="2019" name="Int. J. Syst. Evol. Microbiol.">
        <title>Capsulimonas corticalis gen. nov., sp. nov., an aerobic capsulated bacterium, of a novel bacterial order, Capsulimonadales ord. nov., of the class Armatimonadia of the phylum Armatimonadetes.</title>
        <authorList>
            <person name="Li J."/>
            <person name="Kudo C."/>
            <person name="Tonouchi A."/>
        </authorList>
    </citation>
    <scope>NUCLEOTIDE SEQUENCE [LARGE SCALE GENOMIC DNA]</scope>
    <source>
        <strain evidence="4 5">AX-7</strain>
    </source>
</reference>
<dbReference type="Gene3D" id="3.40.50.1700">
    <property type="entry name" value="Glycoside hydrolase family 3 C-terminal domain"/>
    <property type="match status" value="2"/>
</dbReference>
<dbReference type="PRINTS" id="PR00133">
    <property type="entry name" value="GLHYDRLASE3"/>
</dbReference>
<evidence type="ECO:0000313" key="5">
    <source>
        <dbReference type="Proteomes" id="UP000287394"/>
    </source>
</evidence>
<dbReference type="EMBL" id="AP025739">
    <property type="protein sequence ID" value="BDI32032.1"/>
    <property type="molecule type" value="Genomic_DNA"/>
</dbReference>
<dbReference type="PROSITE" id="PS51820">
    <property type="entry name" value="PA14"/>
    <property type="match status" value="1"/>
</dbReference>
<protein>
    <submittedName>
        <fullName evidence="4">Glycoside hydrolase family 3</fullName>
    </submittedName>
</protein>
<dbReference type="GO" id="GO:0008422">
    <property type="term" value="F:beta-glucosidase activity"/>
    <property type="evidence" value="ECO:0007669"/>
    <property type="project" value="UniProtKB-ARBA"/>
</dbReference>
<keyword evidence="5" id="KW-1185">Reference proteome</keyword>
<dbReference type="SUPFAM" id="SSF56988">
    <property type="entry name" value="Anthrax protective antigen"/>
    <property type="match status" value="1"/>
</dbReference>
<dbReference type="OrthoDB" id="9805821at2"/>
<organism evidence="4 5">
    <name type="scientific">Capsulimonas corticalis</name>
    <dbReference type="NCBI Taxonomy" id="2219043"/>
    <lineage>
        <taxon>Bacteria</taxon>
        <taxon>Bacillati</taxon>
        <taxon>Armatimonadota</taxon>
        <taxon>Armatimonadia</taxon>
        <taxon>Capsulimonadales</taxon>
        <taxon>Capsulimonadaceae</taxon>
        <taxon>Capsulimonas</taxon>
    </lineage>
</organism>
<comment type="similarity">
    <text evidence="1">Belongs to the glycosyl hydrolase 3 family.</text>
</comment>
<evidence type="ECO:0000313" key="4">
    <source>
        <dbReference type="EMBL" id="BDI32032.1"/>
    </source>
</evidence>
<keyword evidence="3 4" id="KW-0378">Hydrolase</keyword>
<dbReference type="FunFam" id="2.60.40.10:FF:000495">
    <property type="entry name" value="Periplasmic beta-glucosidase"/>
    <property type="match status" value="1"/>
</dbReference>
<dbReference type="Pfam" id="PF01915">
    <property type="entry name" value="Glyco_hydro_3_C"/>
    <property type="match status" value="1"/>
</dbReference>
<dbReference type="PANTHER" id="PTHR42721">
    <property type="entry name" value="SUGAR HYDROLASE-RELATED"/>
    <property type="match status" value="1"/>
</dbReference>
<dbReference type="Proteomes" id="UP000287394">
    <property type="component" value="Chromosome"/>
</dbReference>
<dbReference type="InterPro" id="IPR037524">
    <property type="entry name" value="PA14/GLEYA"/>
</dbReference>
<dbReference type="SMART" id="SM00758">
    <property type="entry name" value="PA14"/>
    <property type="match status" value="1"/>
</dbReference>
<dbReference type="Pfam" id="PF00933">
    <property type="entry name" value="Glyco_hydro_3"/>
    <property type="match status" value="1"/>
</dbReference>
<evidence type="ECO:0000256" key="1">
    <source>
        <dbReference type="ARBA" id="ARBA00005336"/>
    </source>
</evidence>
<dbReference type="Gene3D" id="2.60.40.10">
    <property type="entry name" value="Immunoglobulins"/>
    <property type="match status" value="1"/>
</dbReference>
<dbReference type="InterPro" id="IPR017853">
    <property type="entry name" value="GH"/>
</dbReference>
<dbReference type="InterPro" id="IPR036962">
    <property type="entry name" value="Glyco_hydro_3_N_sf"/>
</dbReference>
<dbReference type="Pfam" id="PF14310">
    <property type="entry name" value="Fn3-like"/>
    <property type="match status" value="1"/>
</dbReference>
<dbReference type="InterPro" id="IPR011658">
    <property type="entry name" value="PA14_dom"/>
</dbReference>
<dbReference type="InterPro" id="IPR036881">
    <property type="entry name" value="Glyco_hydro_3_C_sf"/>
</dbReference>
<dbReference type="Pfam" id="PF07691">
    <property type="entry name" value="PA14"/>
    <property type="match status" value="1"/>
</dbReference>
<dbReference type="SMART" id="SM01217">
    <property type="entry name" value="Fn3_like"/>
    <property type="match status" value="1"/>
</dbReference>
<dbReference type="KEGG" id="ccot:CCAX7_40830"/>
<name>A0A402D6A9_9BACT</name>